<keyword evidence="5" id="KW-1185">Reference proteome</keyword>
<feature type="region of interest" description="Disordered" evidence="1">
    <location>
        <begin position="1"/>
        <end position="34"/>
    </location>
</feature>
<evidence type="ECO:0000313" key="4">
    <source>
        <dbReference type="EMBL" id="MBY8889339.1"/>
    </source>
</evidence>
<dbReference type="RefSeq" id="WP_222982571.1">
    <property type="nucleotide sequence ID" value="NZ_JAINVZ010000041.1"/>
</dbReference>
<keyword evidence="2" id="KW-0812">Transmembrane</keyword>
<proteinExistence type="predicted"/>
<keyword evidence="2" id="KW-1133">Transmembrane helix</keyword>
<name>A0ABS7R369_9ACTN</name>
<feature type="region of interest" description="Disordered" evidence="1">
    <location>
        <begin position="200"/>
        <end position="220"/>
    </location>
</feature>
<feature type="transmembrane region" description="Helical" evidence="2">
    <location>
        <begin position="119"/>
        <end position="139"/>
    </location>
</feature>
<dbReference type="Pfam" id="PF20712">
    <property type="entry name" value="CyanoTRADDas_TM"/>
    <property type="match status" value="1"/>
</dbReference>
<protein>
    <recommendedName>
        <fullName evidence="3">Cyanobacterial TRADD-N associated 2 transmembrane domain-containing protein</fullName>
    </recommendedName>
</protein>
<keyword evidence="2" id="KW-0472">Membrane</keyword>
<feature type="transmembrane region" description="Helical" evidence="2">
    <location>
        <begin position="92"/>
        <end position="113"/>
    </location>
</feature>
<sequence length="220" mass="23473">MGEESGEAPSELAPAEETLLHTDGRGAPSQSATARHDSPLYISNFHIEQIGSRQNNLVVESMARELHPDPREAFLSDVLKFRLSEAKSFSTISRFCMAMGLAIALCGAVTALMGLGAPVGLSTILGGSLLGGTGGAFAVHGHRAQQRLTTEAERVEQELQLDRTREQALTLISEVDDPAIRDRLRTMVAMRTLGLAPPPEEAANRVFSPTGETSPAIATE</sequence>
<gene>
    <name evidence="4" type="ORF">K7472_31525</name>
</gene>
<reference evidence="4 5" key="1">
    <citation type="submission" date="2021-08" db="EMBL/GenBank/DDBJ databases">
        <title>Streptomyces sp. PTM05 isolated from lichen.</title>
        <authorList>
            <person name="Somphong A."/>
            <person name="Phongsopitanun W."/>
            <person name="Tanasupawat S."/>
        </authorList>
    </citation>
    <scope>NUCLEOTIDE SEQUENCE [LARGE SCALE GENOMIC DNA]</scope>
    <source>
        <strain evidence="4 5">Ptm05</strain>
    </source>
</reference>
<evidence type="ECO:0000256" key="1">
    <source>
        <dbReference type="SAM" id="MobiDB-lite"/>
    </source>
</evidence>
<dbReference type="EMBL" id="JAINVZ010000041">
    <property type="protein sequence ID" value="MBY8889339.1"/>
    <property type="molecule type" value="Genomic_DNA"/>
</dbReference>
<evidence type="ECO:0000256" key="2">
    <source>
        <dbReference type="SAM" id="Phobius"/>
    </source>
</evidence>
<accession>A0ABS7R369</accession>
<organism evidence="4 5">
    <name type="scientific">Streptantibioticus parmotrematis</name>
    <dbReference type="NCBI Taxonomy" id="2873249"/>
    <lineage>
        <taxon>Bacteria</taxon>
        <taxon>Bacillati</taxon>
        <taxon>Actinomycetota</taxon>
        <taxon>Actinomycetes</taxon>
        <taxon>Kitasatosporales</taxon>
        <taxon>Streptomycetaceae</taxon>
        <taxon>Streptantibioticus</taxon>
    </lineage>
</organism>
<feature type="domain" description="Cyanobacterial TRADD-N associated 2 transmembrane" evidence="3">
    <location>
        <begin position="82"/>
        <end position="148"/>
    </location>
</feature>
<evidence type="ECO:0000259" key="3">
    <source>
        <dbReference type="Pfam" id="PF20712"/>
    </source>
</evidence>
<comment type="caution">
    <text evidence="4">The sequence shown here is derived from an EMBL/GenBank/DDBJ whole genome shotgun (WGS) entry which is preliminary data.</text>
</comment>
<dbReference type="InterPro" id="IPR048567">
    <property type="entry name" value="CyanoTRADDas_TM"/>
</dbReference>
<evidence type="ECO:0000313" key="5">
    <source>
        <dbReference type="Proteomes" id="UP001198565"/>
    </source>
</evidence>
<dbReference type="Proteomes" id="UP001198565">
    <property type="component" value="Unassembled WGS sequence"/>
</dbReference>